<proteinExistence type="predicted"/>
<organism evidence="1 2">
    <name type="scientific">Aphanothece sacrum FPU1</name>
    <dbReference type="NCBI Taxonomy" id="1920663"/>
    <lineage>
        <taxon>Bacteria</taxon>
        <taxon>Bacillati</taxon>
        <taxon>Cyanobacteriota</taxon>
        <taxon>Cyanophyceae</taxon>
        <taxon>Oscillatoriophycideae</taxon>
        <taxon>Chroococcales</taxon>
        <taxon>Aphanothecaceae</taxon>
        <taxon>Aphanothece</taxon>
    </lineage>
</organism>
<dbReference type="AlphaFoldDB" id="A0A401IEI9"/>
<evidence type="ECO:0000313" key="1">
    <source>
        <dbReference type="EMBL" id="GBF79702.1"/>
    </source>
</evidence>
<dbReference type="OrthoDB" id="582963at2"/>
<dbReference type="RefSeq" id="WP_124978502.1">
    <property type="nucleotide sequence ID" value="NZ_BDQK01000003.1"/>
</dbReference>
<dbReference type="EMBL" id="BDQK01000003">
    <property type="protein sequence ID" value="GBF79702.1"/>
    <property type="molecule type" value="Genomic_DNA"/>
</dbReference>
<protein>
    <submittedName>
        <fullName evidence="1">Uncharacterized protein</fullName>
    </submittedName>
</protein>
<gene>
    <name evidence="1" type="ORF">AsFPU1_1101</name>
</gene>
<keyword evidence="2" id="KW-1185">Reference proteome</keyword>
<sequence length="276" mass="32389">MSLPTDFNSWEHFQDIWKKTHNKEVRQWFRDLDPDTLDLDLKIPRQSLYLASLIDDKDSALQCICKWIFFNYDIRRGQAFTTPIYGIPIEDYNQSFKYKPQITLLFVENAHDVEPEYEPCTGQISFRLIQETSQTITELELKLMATKIKSLFAKPRYKWRKGKEIYSYRDKEKGYELKVYARAELDAKNLIEQVLDIQNHKPDWDLLRKNVAPNETAAFPTIPGTQIILGKSKKKPRSRPITDVYFTGAICTIHGLKRPIPLVDLTYQFPDAYQTA</sequence>
<dbReference type="Proteomes" id="UP000287247">
    <property type="component" value="Unassembled WGS sequence"/>
</dbReference>
<evidence type="ECO:0000313" key="2">
    <source>
        <dbReference type="Proteomes" id="UP000287247"/>
    </source>
</evidence>
<comment type="caution">
    <text evidence="1">The sequence shown here is derived from an EMBL/GenBank/DDBJ whole genome shotgun (WGS) entry which is preliminary data.</text>
</comment>
<name>A0A401IEI9_APHSA</name>
<accession>A0A401IEI9</accession>
<reference evidence="2" key="1">
    <citation type="submission" date="2017-05" db="EMBL/GenBank/DDBJ databases">
        <title>Physiological properties and genetic analysis related to exopolysaccharide production of fresh-water unicellular cyanobacterium Aphanothece sacrum, Suizenji Nori, that has been cultured as a food source in Japan.</title>
        <authorList>
            <person name="Kanesaki Y."/>
            <person name="Yoshikawa S."/>
            <person name="Ohki K."/>
        </authorList>
    </citation>
    <scope>NUCLEOTIDE SEQUENCE [LARGE SCALE GENOMIC DNA]</scope>
    <source>
        <strain evidence="2">FPU1</strain>
    </source>
</reference>